<evidence type="ECO:0000256" key="3">
    <source>
        <dbReference type="ARBA" id="ARBA00023242"/>
    </source>
</evidence>
<dbReference type="InterPro" id="IPR021850">
    <property type="entry name" value="Symplekin/Pta1"/>
</dbReference>
<accession>A0AAW2F4S8</accession>
<feature type="compositionally biased region" description="Basic and acidic residues" evidence="4">
    <location>
        <begin position="465"/>
        <end position="488"/>
    </location>
</feature>
<feature type="domain" description="Symplekin/Pta1 N-terminal" evidence="5">
    <location>
        <begin position="108"/>
        <end position="327"/>
    </location>
</feature>
<sequence>MDPRLHRRTEAEKAPSDLIVEWLNEASLSVTEEVKVTNICKVQELLLNKEPHLLDRYLDDILQFSLDRNAEVRKTVTGFIEEAGIKYPEVIPRLVQILLRLASDETSVVAKRALRASGRILRAALKWIASAPIVTTDMELAWTQLSALKIQIINMIDSDNDGIRTQAVKFLEGVVLIQTYPDPDSPKKSDDFSLEDIPLTLKIARRRKLEEEANHVMDLLIKFHGSPHVSSVNLMTCMGSLALIAKMRPQFMSNVIQALQRLQHDLPPTLSDSQVTSVQKQLKLTLLGLMKHPASIEYASAIAKQLTQLGAKEQEIIKAYPKPDDVRRMKKRQQEMVAATAAKRVKVEVTLISDEPEVVPSPVPVPKLPELIELSENFIAERLSVEIATDLVMDSMAWVPDTMSTIFQREYQPTATTDINIQRQTIAKLLAAQIKQTKVKKSKKDKDEDAVMEDLIKNPTISVAEAKRERKREKDREKEKEAKASLEAHEKSLAKVRNRLKTLKLAEVTKPLSKDTKERMLLMAVNRILLSDDIAVGGVAAVRSKILTTLAATFNPYIKEAVLRYITEDMRNRLDLALGWLYEEYALLQGFQRRTTLCTKPQEAPHQAYNFLLCTLVSAIDLIQGKDRDTLLSRLYLEAPLITEDAVEALKLVSSDETRGLAPLQLLKEMVVRRPTKQLVFLNVLLCHTAHENNTIREAAIQLVCQLYKRAELSKLIKEYAIMYLDFLRYTIPPEIVFGQDRGRPQNEKQWTESTTRACLGLYLALLSEHQDLIHELAKVYTSMEADVKRIVLRLVEGPVRSLGMTSPQLLALVENFPKGSETLVTRIIHILTEKSAPSAELVARVRELYQTRVSDVRFLIPVLNGLTKKEVIAALPKLIKLNPVVVKEVFNRLLGTYNNDSGVLHTSPITPAELLIALHNIDPSKAELKTIIKATSLCFAEKQAYTQETVVIVMQRLMDMTPLPTLLMRTVIQSLALYPRLSGFVMNILQRLIQKQVWKQPKVWEGFVKCCERTQPQSFTVILQLPPPQLAEALRMASNLRTSLLAHVEAFTENQKAHISQSKMDVIQGKVPCDMHDEFDIAPPGDYSNDQKPDTMEIDLSEPAPPGLD</sequence>
<evidence type="ECO:0000256" key="1">
    <source>
        <dbReference type="ARBA" id="ARBA00004123"/>
    </source>
</evidence>
<organism evidence="7 8">
    <name type="scientific">Cardiocondyla obscurior</name>
    <dbReference type="NCBI Taxonomy" id="286306"/>
    <lineage>
        <taxon>Eukaryota</taxon>
        <taxon>Metazoa</taxon>
        <taxon>Ecdysozoa</taxon>
        <taxon>Arthropoda</taxon>
        <taxon>Hexapoda</taxon>
        <taxon>Insecta</taxon>
        <taxon>Pterygota</taxon>
        <taxon>Neoptera</taxon>
        <taxon>Endopterygota</taxon>
        <taxon>Hymenoptera</taxon>
        <taxon>Apocrita</taxon>
        <taxon>Aculeata</taxon>
        <taxon>Formicoidea</taxon>
        <taxon>Formicidae</taxon>
        <taxon>Myrmicinae</taxon>
        <taxon>Cardiocondyla</taxon>
    </lineage>
</organism>
<dbReference type="GO" id="GO:0006397">
    <property type="term" value="P:mRNA processing"/>
    <property type="evidence" value="ECO:0007669"/>
    <property type="project" value="UniProtKB-KW"/>
</dbReference>
<comment type="subcellular location">
    <subcellularLocation>
        <location evidence="1">Nucleus</location>
    </subcellularLocation>
</comment>
<dbReference type="AlphaFoldDB" id="A0AAW2F4S8"/>
<evidence type="ECO:0000256" key="4">
    <source>
        <dbReference type="SAM" id="MobiDB-lite"/>
    </source>
</evidence>
<evidence type="ECO:0000259" key="5">
    <source>
        <dbReference type="Pfam" id="PF11935"/>
    </source>
</evidence>
<protein>
    <recommendedName>
        <fullName evidence="9">Symplekin</fullName>
    </recommendedName>
</protein>
<dbReference type="InterPro" id="IPR016024">
    <property type="entry name" value="ARM-type_fold"/>
</dbReference>
<dbReference type="PANTHER" id="PTHR15245">
    <property type="entry name" value="SYMPLEKIN-RELATED"/>
    <property type="match status" value="1"/>
</dbReference>
<dbReference type="GO" id="GO:0005847">
    <property type="term" value="C:mRNA cleavage and polyadenylation specificity factor complex"/>
    <property type="evidence" value="ECO:0007669"/>
    <property type="project" value="TreeGrafter"/>
</dbReference>
<name>A0AAW2F4S8_9HYME</name>
<dbReference type="Proteomes" id="UP001430953">
    <property type="component" value="Unassembled WGS sequence"/>
</dbReference>
<reference evidence="7 8" key="1">
    <citation type="submission" date="2023-03" db="EMBL/GenBank/DDBJ databases">
        <title>High recombination rates correlate with genetic variation in Cardiocondyla obscurior ants.</title>
        <authorList>
            <person name="Errbii M."/>
        </authorList>
    </citation>
    <scope>NUCLEOTIDE SEQUENCE [LARGE SCALE GENOMIC DNA]</scope>
    <source>
        <strain evidence="7">Alpha-2009</strain>
        <tissue evidence="7">Whole body</tissue>
    </source>
</reference>
<dbReference type="InterPro" id="IPR011989">
    <property type="entry name" value="ARM-like"/>
</dbReference>
<dbReference type="InterPro" id="IPR032460">
    <property type="entry name" value="Symplekin/Pta1_N"/>
</dbReference>
<evidence type="ECO:0000259" key="6">
    <source>
        <dbReference type="Pfam" id="PF12295"/>
    </source>
</evidence>
<evidence type="ECO:0000256" key="2">
    <source>
        <dbReference type="ARBA" id="ARBA00022664"/>
    </source>
</evidence>
<proteinExistence type="predicted"/>
<feature type="domain" description="Symplekin C-terminal" evidence="6">
    <location>
        <begin position="856"/>
        <end position="1036"/>
    </location>
</feature>
<dbReference type="Gene3D" id="1.25.10.10">
    <property type="entry name" value="Leucine-rich Repeat Variant"/>
    <property type="match status" value="1"/>
</dbReference>
<keyword evidence="8" id="KW-1185">Reference proteome</keyword>
<feature type="region of interest" description="Disordered" evidence="4">
    <location>
        <begin position="1084"/>
        <end position="1110"/>
    </location>
</feature>
<evidence type="ECO:0000313" key="8">
    <source>
        <dbReference type="Proteomes" id="UP001430953"/>
    </source>
</evidence>
<dbReference type="PANTHER" id="PTHR15245:SF20">
    <property type="entry name" value="SYMPLEKIN"/>
    <property type="match status" value="1"/>
</dbReference>
<dbReference type="InterPro" id="IPR022075">
    <property type="entry name" value="Symplekin_C"/>
</dbReference>
<gene>
    <name evidence="7" type="ORF">PUN28_013806</name>
</gene>
<keyword evidence="3" id="KW-0539">Nucleus</keyword>
<feature type="region of interest" description="Disordered" evidence="4">
    <location>
        <begin position="462"/>
        <end position="488"/>
    </location>
</feature>
<evidence type="ECO:0000313" key="7">
    <source>
        <dbReference type="EMBL" id="KAL0110432.1"/>
    </source>
</evidence>
<dbReference type="Pfam" id="PF11935">
    <property type="entry name" value="SYMPK_PTA1_N"/>
    <property type="match status" value="1"/>
</dbReference>
<dbReference type="EMBL" id="JADYXP020000014">
    <property type="protein sequence ID" value="KAL0110432.1"/>
    <property type="molecule type" value="Genomic_DNA"/>
</dbReference>
<dbReference type="SUPFAM" id="SSF48371">
    <property type="entry name" value="ARM repeat"/>
    <property type="match status" value="1"/>
</dbReference>
<evidence type="ECO:0008006" key="9">
    <source>
        <dbReference type="Google" id="ProtNLM"/>
    </source>
</evidence>
<dbReference type="Pfam" id="PF12295">
    <property type="entry name" value="Symplekin_C"/>
    <property type="match status" value="1"/>
</dbReference>
<comment type="caution">
    <text evidence="7">The sequence shown here is derived from an EMBL/GenBank/DDBJ whole genome shotgun (WGS) entry which is preliminary data.</text>
</comment>
<keyword evidence="2" id="KW-0507">mRNA processing</keyword>